<proteinExistence type="predicted"/>
<comment type="caution">
    <text evidence="1">The sequence shown here is derived from an EMBL/GenBank/DDBJ whole genome shotgun (WGS) entry which is preliminary data.</text>
</comment>
<protein>
    <submittedName>
        <fullName evidence="1">Uncharacterized protein</fullName>
    </submittedName>
</protein>
<sequence length="74" mass="8130">MGFRSQVGLGMGVPPTSNTIPGTGVRWVKEKRIVVIIGFPSCHIFGDQTEDSHGYEHWIQPGRLERLPGNSGQL</sequence>
<keyword evidence="2" id="KW-1185">Reference proteome</keyword>
<reference evidence="1" key="1">
    <citation type="submission" date="2021-06" db="EMBL/GenBank/DDBJ databases">
        <authorList>
            <person name="Hodson N. C."/>
            <person name="Mongue J. A."/>
            <person name="Jaron S. K."/>
        </authorList>
    </citation>
    <scope>NUCLEOTIDE SEQUENCE</scope>
</reference>
<dbReference type="Proteomes" id="UP000708208">
    <property type="component" value="Unassembled WGS sequence"/>
</dbReference>
<dbReference type="AlphaFoldDB" id="A0A8J2KVN5"/>
<evidence type="ECO:0000313" key="1">
    <source>
        <dbReference type="EMBL" id="CAG7819999.1"/>
    </source>
</evidence>
<gene>
    <name evidence="1" type="ORF">AFUS01_LOCUS30409</name>
</gene>
<dbReference type="EMBL" id="CAJVCH010466036">
    <property type="protein sequence ID" value="CAG7819999.1"/>
    <property type="molecule type" value="Genomic_DNA"/>
</dbReference>
<evidence type="ECO:0000313" key="2">
    <source>
        <dbReference type="Proteomes" id="UP000708208"/>
    </source>
</evidence>
<accession>A0A8J2KVN5</accession>
<name>A0A8J2KVN5_9HEXA</name>
<organism evidence="1 2">
    <name type="scientific">Allacma fusca</name>
    <dbReference type="NCBI Taxonomy" id="39272"/>
    <lineage>
        <taxon>Eukaryota</taxon>
        <taxon>Metazoa</taxon>
        <taxon>Ecdysozoa</taxon>
        <taxon>Arthropoda</taxon>
        <taxon>Hexapoda</taxon>
        <taxon>Collembola</taxon>
        <taxon>Symphypleona</taxon>
        <taxon>Sminthuridae</taxon>
        <taxon>Allacma</taxon>
    </lineage>
</organism>